<evidence type="ECO:0000313" key="11">
    <source>
        <dbReference type="Proteomes" id="UP000562352"/>
    </source>
</evidence>
<feature type="domain" description="Pycsar effector protein" evidence="9">
    <location>
        <begin position="33"/>
        <end position="185"/>
    </location>
</feature>
<evidence type="ECO:0000259" key="9">
    <source>
        <dbReference type="Pfam" id="PF18967"/>
    </source>
</evidence>
<keyword evidence="6" id="KW-0051">Antiviral defense</keyword>
<keyword evidence="4" id="KW-0547">Nucleotide-binding</keyword>
<accession>A0A841DBB0</accession>
<evidence type="ECO:0000256" key="8">
    <source>
        <dbReference type="SAM" id="Phobius"/>
    </source>
</evidence>
<keyword evidence="5 8" id="KW-1133">Transmembrane helix</keyword>
<keyword evidence="7 8" id="KW-0472">Membrane</keyword>
<keyword evidence="11" id="KW-1185">Reference proteome</keyword>
<dbReference type="InterPro" id="IPR043760">
    <property type="entry name" value="PycTM_dom"/>
</dbReference>
<evidence type="ECO:0000256" key="6">
    <source>
        <dbReference type="ARBA" id="ARBA00023118"/>
    </source>
</evidence>
<evidence type="ECO:0000256" key="1">
    <source>
        <dbReference type="ARBA" id="ARBA00004236"/>
    </source>
</evidence>
<evidence type="ECO:0000256" key="3">
    <source>
        <dbReference type="ARBA" id="ARBA00022692"/>
    </source>
</evidence>
<gene>
    <name evidence="10" type="ORF">FHS22_005328</name>
</gene>
<name>A0A841DBB0_PLAVE</name>
<keyword evidence="2" id="KW-1003">Cell membrane</keyword>
<sequence>MTALFEWWSRRLAKRAADERQAAEQDACDYGSRLLDEAREELHKADGKAQVLLGIVGVGLGAITGGLLAGGWSPFELENAVEWLWWAGAGSAVAAVATLAGAVYPRFDSRDRHLPDGVTYFADVLRYTSVKAVSDALLRSSTLDLERIAHQLHQVSKIVNRKYRLIRWGFWLMLGAITATVGSVLVNLALS</sequence>
<comment type="subcellular location">
    <subcellularLocation>
        <location evidence="1">Cell membrane</location>
    </subcellularLocation>
</comment>
<dbReference type="GO" id="GO:0005886">
    <property type="term" value="C:plasma membrane"/>
    <property type="evidence" value="ECO:0007669"/>
    <property type="project" value="UniProtKB-SubCell"/>
</dbReference>
<dbReference type="Pfam" id="PF18967">
    <property type="entry name" value="PycTM"/>
    <property type="match status" value="1"/>
</dbReference>
<evidence type="ECO:0000256" key="5">
    <source>
        <dbReference type="ARBA" id="ARBA00022989"/>
    </source>
</evidence>
<comment type="caution">
    <text evidence="10">The sequence shown here is derived from an EMBL/GenBank/DDBJ whole genome shotgun (WGS) entry which is preliminary data.</text>
</comment>
<evidence type="ECO:0000313" key="10">
    <source>
        <dbReference type="EMBL" id="MBB5966037.1"/>
    </source>
</evidence>
<dbReference type="GO" id="GO:0051607">
    <property type="term" value="P:defense response to virus"/>
    <property type="evidence" value="ECO:0007669"/>
    <property type="project" value="UniProtKB-KW"/>
</dbReference>
<keyword evidence="3 8" id="KW-0812">Transmembrane</keyword>
<dbReference type="RefSeq" id="WP_184945848.1">
    <property type="nucleotide sequence ID" value="NZ_BAAAWZ010000004.1"/>
</dbReference>
<feature type="transmembrane region" description="Helical" evidence="8">
    <location>
        <begin position="83"/>
        <end position="104"/>
    </location>
</feature>
<evidence type="ECO:0000256" key="7">
    <source>
        <dbReference type="ARBA" id="ARBA00023136"/>
    </source>
</evidence>
<feature type="transmembrane region" description="Helical" evidence="8">
    <location>
        <begin position="170"/>
        <end position="190"/>
    </location>
</feature>
<organism evidence="10 11">
    <name type="scientific">Planomonospora venezuelensis</name>
    <dbReference type="NCBI Taxonomy" id="1999"/>
    <lineage>
        <taxon>Bacteria</taxon>
        <taxon>Bacillati</taxon>
        <taxon>Actinomycetota</taxon>
        <taxon>Actinomycetes</taxon>
        <taxon>Streptosporangiales</taxon>
        <taxon>Streptosporangiaceae</taxon>
        <taxon>Planomonospora</taxon>
    </lineage>
</organism>
<reference evidence="10 11" key="1">
    <citation type="submission" date="2020-08" db="EMBL/GenBank/DDBJ databases">
        <title>Genomic Encyclopedia of Type Strains, Phase III (KMG-III): the genomes of soil and plant-associated and newly described type strains.</title>
        <authorList>
            <person name="Whitman W."/>
        </authorList>
    </citation>
    <scope>NUCLEOTIDE SEQUENCE [LARGE SCALE GENOMIC DNA]</scope>
    <source>
        <strain evidence="10 11">CECT 3303</strain>
    </source>
</reference>
<dbReference type="Proteomes" id="UP000562352">
    <property type="component" value="Unassembled WGS sequence"/>
</dbReference>
<feature type="transmembrane region" description="Helical" evidence="8">
    <location>
        <begin position="51"/>
        <end position="71"/>
    </location>
</feature>
<protein>
    <recommendedName>
        <fullName evidence="9">Pycsar effector protein domain-containing protein</fullName>
    </recommendedName>
</protein>
<dbReference type="GO" id="GO:0000166">
    <property type="term" value="F:nucleotide binding"/>
    <property type="evidence" value="ECO:0007669"/>
    <property type="project" value="UniProtKB-KW"/>
</dbReference>
<evidence type="ECO:0000256" key="4">
    <source>
        <dbReference type="ARBA" id="ARBA00022741"/>
    </source>
</evidence>
<dbReference type="AlphaFoldDB" id="A0A841DBB0"/>
<proteinExistence type="predicted"/>
<evidence type="ECO:0000256" key="2">
    <source>
        <dbReference type="ARBA" id="ARBA00022475"/>
    </source>
</evidence>
<dbReference type="EMBL" id="JACHJJ010000021">
    <property type="protein sequence ID" value="MBB5966037.1"/>
    <property type="molecule type" value="Genomic_DNA"/>
</dbReference>